<dbReference type="Proteomes" id="UP001232445">
    <property type="component" value="Unassembled WGS sequence"/>
</dbReference>
<evidence type="ECO:0000256" key="7">
    <source>
        <dbReference type="ARBA" id="ARBA00022825"/>
    </source>
</evidence>
<evidence type="ECO:0000259" key="11">
    <source>
        <dbReference type="Pfam" id="PF00082"/>
    </source>
</evidence>
<dbReference type="InterPro" id="IPR022398">
    <property type="entry name" value="Peptidase_S8_His-AS"/>
</dbReference>
<dbReference type="Gene3D" id="3.40.50.200">
    <property type="entry name" value="Peptidase S8/S53 domain"/>
    <property type="match status" value="1"/>
</dbReference>
<dbReference type="InterPro" id="IPR036852">
    <property type="entry name" value="Peptidase_S8/S53_dom_sf"/>
</dbReference>
<dbReference type="Pfam" id="PF00082">
    <property type="entry name" value="Peptidase_S8"/>
    <property type="match status" value="1"/>
</dbReference>
<dbReference type="InterPro" id="IPR015500">
    <property type="entry name" value="Peptidase_S8_subtilisin-rel"/>
</dbReference>
<organism evidence="12 13">
    <name type="scientific">Caldalkalibacillus uzonensis</name>
    <dbReference type="NCBI Taxonomy" id="353224"/>
    <lineage>
        <taxon>Bacteria</taxon>
        <taxon>Bacillati</taxon>
        <taxon>Bacillota</taxon>
        <taxon>Bacilli</taxon>
        <taxon>Bacillales</taxon>
        <taxon>Bacillaceae</taxon>
        <taxon>Caldalkalibacillus</taxon>
    </lineage>
</organism>
<dbReference type="Gene3D" id="2.60.120.380">
    <property type="match status" value="1"/>
</dbReference>
<evidence type="ECO:0000256" key="10">
    <source>
        <dbReference type="RuleBase" id="RU003355"/>
    </source>
</evidence>
<keyword evidence="5 9" id="KW-0645">Protease</keyword>
<accession>A0ABU0CVF8</accession>
<dbReference type="PRINTS" id="PR00723">
    <property type="entry name" value="SUBTILISIN"/>
</dbReference>
<comment type="similarity">
    <text evidence="3 9 10">Belongs to the peptidase S8 family.</text>
</comment>
<evidence type="ECO:0000313" key="13">
    <source>
        <dbReference type="Proteomes" id="UP001232445"/>
    </source>
</evidence>
<evidence type="ECO:0000256" key="5">
    <source>
        <dbReference type="ARBA" id="ARBA00022670"/>
    </source>
</evidence>
<gene>
    <name evidence="12" type="ORF">J2S00_002681</name>
</gene>
<dbReference type="RefSeq" id="WP_307340564.1">
    <property type="nucleotide sequence ID" value="NZ_JAUSUQ010000010.1"/>
</dbReference>
<dbReference type="PROSITE" id="PS00138">
    <property type="entry name" value="SUBTILASE_SER"/>
    <property type="match status" value="1"/>
</dbReference>
<keyword evidence="4" id="KW-0964">Secreted</keyword>
<keyword evidence="6 9" id="KW-0378">Hydrolase</keyword>
<dbReference type="PANTHER" id="PTHR43806">
    <property type="entry name" value="PEPTIDASE S8"/>
    <property type="match status" value="1"/>
</dbReference>
<comment type="caution">
    <text evidence="12">The sequence shown here is derived from an EMBL/GenBank/DDBJ whole genome shotgun (WGS) entry which is preliminary data.</text>
</comment>
<evidence type="ECO:0000256" key="9">
    <source>
        <dbReference type="PROSITE-ProRule" id="PRU01240"/>
    </source>
</evidence>
<feature type="active site" description="Charge relay system" evidence="9">
    <location>
        <position position="230"/>
    </location>
</feature>
<dbReference type="InterPro" id="IPR023828">
    <property type="entry name" value="Peptidase_S8_Ser-AS"/>
</dbReference>
<comment type="subcellular location">
    <subcellularLocation>
        <location evidence="2">Secreted</location>
    </subcellularLocation>
</comment>
<dbReference type="PROSITE" id="PS00137">
    <property type="entry name" value="SUBTILASE_HIS"/>
    <property type="match status" value="1"/>
</dbReference>
<dbReference type="EMBL" id="JAUSUQ010000010">
    <property type="protein sequence ID" value="MDQ0339886.1"/>
    <property type="molecule type" value="Genomic_DNA"/>
</dbReference>
<dbReference type="PROSITE" id="PS51892">
    <property type="entry name" value="SUBTILASE"/>
    <property type="match status" value="1"/>
</dbReference>
<reference evidence="12 13" key="1">
    <citation type="submission" date="2023-07" db="EMBL/GenBank/DDBJ databases">
        <title>Genomic Encyclopedia of Type Strains, Phase IV (KMG-IV): sequencing the most valuable type-strain genomes for metagenomic binning, comparative biology and taxonomic classification.</title>
        <authorList>
            <person name="Goeker M."/>
        </authorList>
    </citation>
    <scope>NUCLEOTIDE SEQUENCE [LARGE SCALE GENOMIC DNA]</scope>
    <source>
        <strain evidence="12 13">DSM 17740</strain>
    </source>
</reference>
<dbReference type="SUPFAM" id="SSF52743">
    <property type="entry name" value="Subtilisin-like"/>
    <property type="match status" value="1"/>
</dbReference>
<dbReference type="InterPro" id="IPR050131">
    <property type="entry name" value="Peptidase_S8_subtilisin-like"/>
</dbReference>
<evidence type="ECO:0000256" key="6">
    <source>
        <dbReference type="ARBA" id="ARBA00022801"/>
    </source>
</evidence>
<dbReference type="PANTHER" id="PTHR43806:SF11">
    <property type="entry name" value="CEREVISIN-RELATED"/>
    <property type="match status" value="1"/>
</dbReference>
<evidence type="ECO:0000256" key="2">
    <source>
        <dbReference type="ARBA" id="ARBA00004613"/>
    </source>
</evidence>
<feature type="domain" description="Peptidase S8/S53" evidence="11">
    <location>
        <begin position="179"/>
        <end position="434"/>
    </location>
</feature>
<keyword evidence="8" id="KW-0106">Calcium</keyword>
<evidence type="ECO:0000256" key="8">
    <source>
        <dbReference type="ARBA" id="ARBA00022837"/>
    </source>
</evidence>
<dbReference type="PROSITE" id="PS00136">
    <property type="entry name" value="SUBTILASE_ASP"/>
    <property type="match status" value="1"/>
</dbReference>
<proteinExistence type="inferred from homology"/>
<evidence type="ECO:0000313" key="12">
    <source>
        <dbReference type="EMBL" id="MDQ0339886.1"/>
    </source>
</evidence>
<protein>
    <recommendedName>
        <fullName evidence="11">Peptidase S8/S53 domain-containing protein</fullName>
    </recommendedName>
</protein>
<feature type="active site" description="Charge relay system" evidence="9">
    <location>
        <position position="187"/>
    </location>
</feature>
<feature type="active site" description="Charge relay system" evidence="9">
    <location>
        <position position="386"/>
    </location>
</feature>
<evidence type="ECO:0000256" key="3">
    <source>
        <dbReference type="ARBA" id="ARBA00011073"/>
    </source>
</evidence>
<keyword evidence="7 9" id="KW-0720">Serine protease</keyword>
<name>A0ABU0CVF8_9BACI</name>
<evidence type="ECO:0000256" key="1">
    <source>
        <dbReference type="ARBA" id="ARBA00001913"/>
    </source>
</evidence>
<dbReference type="InterPro" id="IPR023827">
    <property type="entry name" value="Peptidase_S8_Asp-AS"/>
</dbReference>
<evidence type="ECO:0000256" key="4">
    <source>
        <dbReference type="ARBA" id="ARBA00022525"/>
    </source>
</evidence>
<dbReference type="InterPro" id="IPR000209">
    <property type="entry name" value="Peptidase_S8/S53_dom"/>
</dbReference>
<dbReference type="SUPFAM" id="SSF89260">
    <property type="entry name" value="Collagen-binding domain"/>
    <property type="match status" value="1"/>
</dbReference>
<sequence>MNRWLKNGGALLFSGLAFVVLIILFYSVFSQPDHLVEENGMEQGSEAGVEQIELDSDQPLTEMIPPEFPFTEAFEEYEEWMIKWKPGFPRPEADGFEIVDVDDKLQIMLVRLEKGVDAKDWYKSWARRTDIEYIRPNQRVEIKSWHDPQNLSPEHVREMQGYLQQINAEAGWEVADHNDDITIAVVDTGVDLTHPLLKDFLVEGANLVTYTEEEQAKQDIDPAPQDYNGHGTQVAGIIVAAENEWGYRGLLSSTQIMPVKVMQDDGSGSEFDVARGIYHAVDHGADIIVLSVGFPYDSEWMREAVDYAWENGVLVIAATGNSSERDIAMQVNYPAAYPSVLAVGAVNDQDERESYSNFGPEVDVVAPGTVYTTDIGGGFTKMEGTSMAAPQVAGLAALIMHQYPDLTPIEVRNHLLYTAEDVDQEGWDIFTGHGRIDVGLALTTPPVKDIYANHSPDDAAPFPIETMVYSELRDKEDLDYFYVETPYHGTLELDIYLLVGKYEGIDLIFYPNGDETMAQTFTIQKEERLVLEVPRGTSLIKLAYNEGERRTTPVPYQITNSFNIYADSQHPNHSPDEAYPLQGNGEVIVGTLHEEKSEDWFSFEAPGPGKMEVIVTVHTSRLDPVLRIYSPEGEEHIEDRDDPPWEERFVTRVRSGRYYIVVTDYYANQVNEEYYLIVTFTPNEG</sequence>
<comment type="cofactor">
    <cofactor evidence="1">
        <name>Ca(2+)</name>
        <dbReference type="ChEBI" id="CHEBI:29108"/>
    </cofactor>
</comment>
<keyword evidence="13" id="KW-1185">Reference proteome</keyword>